<accession>A0A1H6Q5Z2</accession>
<dbReference type="PROSITE" id="PS51662">
    <property type="entry name" value="BP_PHYTASE"/>
    <property type="match status" value="1"/>
</dbReference>
<dbReference type="RefSeq" id="WP_090330688.1">
    <property type="nucleotide sequence ID" value="NZ_FNXY01000001.1"/>
</dbReference>
<dbReference type="PROSITE" id="PS51257">
    <property type="entry name" value="PROKAR_LIPOPROTEIN"/>
    <property type="match status" value="1"/>
</dbReference>
<dbReference type="OrthoDB" id="8696437at2"/>
<keyword evidence="3" id="KW-1185">Reference proteome</keyword>
<name>A0A1H6Q5Z2_9BACT</name>
<sequence>MKLLISSLSVLSIFIVSCQEKKQVADSAETDAVKIVEPLYISDTVAHDSDDPAVWIDPRDPSQSLILGTDKDADGGLYVFDLKGKIVKDKVIRGLKRPNNVDIAYGIMLAGKPTDIVVVSERFTHKLRIYSLPDMKPVDGGGIEVYQGETADGARDLMGIALYKNKAGKIYAIAGRKTGPTDGTYLWQYLLEDSGSGKIKATLVRKFGTYSGMKEIESIVVDEELGYVYYSDEGKGVHKYYADPEKGNKELALFATTGFTEDHEGLSIYKLTSSTGYILVSDQGANQFQIFSREGEVGNAHSHPHLKTVKVKASHSDGSEMVSIPLNTDFKNGLFIAMSDDKTFHLYRWEDIAGSSLKSIGNRKD</sequence>
<organism evidence="2 3">
    <name type="scientific">Dyadobacter koreensis</name>
    <dbReference type="NCBI Taxonomy" id="408657"/>
    <lineage>
        <taxon>Bacteria</taxon>
        <taxon>Pseudomonadati</taxon>
        <taxon>Bacteroidota</taxon>
        <taxon>Cytophagia</taxon>
        <taxon>Cytophagales</taxon>
        <taxon>Spirosomataceae</taxon>
        <taxon>Dyadobacter</taxon>
    </lineage>
</organism>
<reference evidence="2 3" key="1">
    <citation type="submission" date="2016-10" db="EMBL/GenBank/DDBJ databases">
        <authorList>
            <person name="de Groot N.N."/>
        </authorList>
    </citation>
    <scope>NUCLEOTIDE SEQUENCE [LARGE SCALE GENOMIC DNA]</scope>
    <source>
        <strain evidence="2 3">DSM 19938</strain>
    </source>
</reference>
<dbReference type="SUPFAM" id="SSF50956">
    <property type="entry name" value="Thermostable phytase (3-phytase)"/>
    <property type="match status" value="1"/>
</dbReference>
<evidence type="ECO:0000259" key="1">
    <source>
        <dbReference type="PROSITE" id="PS51662"/>
    </source>
</evidence>
<dbReference type="InterPro" id="IPR011042">
    <property type="entry name" value="6-blade_b-propeller_TolB-like"/>
</dbReference>
<dbReference type="Pfam" id="PF02333">
    <property type="entry name" value="Phytase"/>
    <property type="match status" value="1"/>
</dbReference>
<feature type="domain" description="BPP" evidence="1">
    <location>
        <begin position="26"/>
        <end position="357"/>
    </location>
</feature>
<gene>
    <name evidence="2" type="ORF">SAMN04487995_0103</name>
</gene>
<protein>
    <submittedName>
        <fullName evidence="2">3-phytase</fullName>
    </submittedName>
</protein>
<dbReference type="EMBL" id="FNXY01000001">
    <property type="protein sequence ID" value="SEI37306.1"/>
    <property type="molecule type" value="Genomic_DNA"/>
</dbReference>
<proteinExistence type="predicted"/>
<evidence type="ECO:0000313" key="3">
    <source>
        <dbReference type="Proteomes" id="UP000199532"/>
    </source>
</evidence>
<dbReference type="Proteomes" id="UP000199532">
    <property type="component" value="Unassembled WGS sequence"/>
</dbReference>
<dbReference type="GO" id="GO:0016158">
    <property type="term" value="F:inositol hexakisphosphate 3-phosphatase activity"/>
    <property type="evidence" value="ECO:0007669"/>
    <property type="project" value="InterPro"/>
</dbReference>
<evidence type="ECO:0000313" key="2">
    <source>
        <dbReference type="EMBL" id="SEI37306.1"/>
    </source>
</evidence>
<dbReference type="InterPro" id="IPR003431">
    <property type="entry name" value="B-propeller_Phytase"/>
</dbReference>
<dbReference type="STRING" id="408657.SAMN04487995_0103"/>
<dbReference type="AlphaFoldDB" id="A0A1H6Q5Z2"/>
<dbReference type="Gene3D" id="2.120.10.30">
    <property type="entry name" value="TolB, C-terminal domain"/>
    <property type="match status" value="1"/>
</dbReference>